<protein>
    <submittedName>
        <fullName evidence="2">Carboxymuconolactone decarboxylase family protein</fullName>
    </submittedName>
</protein>
<dbReference type="SUPFAM" id="SSF69118">
    <property type="entry name" value="AhpD-like"/>
    <property type="match status" value="1"/>
</dbReference>
<gene>
    <name evidence="2" type="ORF">OH818_18475</name>
</gene>
<dbReference type="InterPro" id="IPR003779">
    <property type="entry name" value="CMD-like"/>
</dbReference>
<dbReference type="InterPro" id="IPR004675">
    <property type="entry name" value="AhpD_core"/>
</dbReference>
<evidence type="ECO:0000259" key="1">
    <source>
        <dbReference type="Pfam" id="PF02627"/>
    </source>
</evidence>
<name>A0ABY7BXK0_9HYPH</name>
<feature type="domain" description="Carboxymuconolactone decarboxylase-like" evidence="1">
    <location>
        <begin position="42"/>
        <end position="89"/>
    </location>
</feature>
<evidence type="ECO:0000313" key="2">
    <source>
        <dbReference type="EMBL" id="WAP67489.1"/>
    </source>
</evidence>
<reference evidence="2" key="1">
    <citation type="submission" date="2022-12" db="EMBL/GenBank/DDBJ databases">
        <title>Jiella pelagia sp. nov., isolated from phosphonate enriched culture of Northwest Pacific surface seawater.</title>
        <authorList>
            <person name="Shin D.Y."/>
            <person name="Hwang C.Y."/>
        </authorList>
    </citation>
    <scope>NUCLEOTIDE SEQUENCE</scope>
    <source>
        <strain evidence="2">HL-NP1</strain>
    </source>
</reference>
<proteinExistence type="predicted"/>
<dbReference type="RefSeq" id="WP_268879950.1">
    <property type="nucleotide sequence ID" value="NZ_CP114029.1"/>
</dbReference>
<dbReference type="EMBL" id="CP114029">
    <property type="protein sequence ID" value="WAP67489.1"/>
    <property type="molecule type" value="Genomic_DNA"/>
</dbReference>
<dbReference type="PANTHER" id="PTHR35446">
    <property type="entry name" value="SI:CH211-175M2.5"/>
    <property type="match status" value="1"/>
</dbReference>
<sequence>MTRLSVPARENVPEASKPILDAVEKQLGVVPNMFRLFASSPAALTALTGFDAANARLLNLKTRNAIALAVGQVNGCGYCLSAHTYVGINLAKISPQEAVLNRQGSSGDAKIAAAAHFAARVAQTRGQVDDADLADVREAGYSDAQVVEIISVVAQNVLTNFVNNVAQTDIDFPAVSADDLEAAA</sequence>
<evidence type="ECO:0000313" key="3">
    <source>
        <dbReference type="Proteomes" id="UP001164020"/>
    </source>
</evidence>
<organism evidence="2 3">
    <name type="scientific">Jiella pelagia</name>
    <dbReference type="NCBI Taxonomy" id="2986949"/>
    <lineage>
        <taxon>Bacteria</taxon>
        <taxon>Pseudomonadati</taxon>
        <taxon>Pseudomonadota</taxon>
        <taxon>Alphaproteobacteria</taxon>
        <taxon>Hyphomicrobiales</taxon>
        <taxon>Aurantimonadaceae</taxon>
        <taxon>Jiella</taxon>
    </lineage>
</organism>
<dbReference type="Pfam" id="PF02627">
    <property type="entry name" value="CMD"/>
    <property type="match status" value="1"/>
</dbReference>
<dbReference type="Gene3D" id="1.20.1290.10">
    <property type="entry name" value="AhpD-like"/>
    <property type="match status" value="1"/>
</dbReference>
<accession>A0ABY7BXK0</accession>
<dbReference type="NCBIfam" id="TIGR00778">
    <property type="entry name" value="ahpD_dom"/>
    <property type="match status" value="1"/>
</dbReference>
<dbReference type="PANTHER" id="PTHR35446:SF3">
    <property type="entry name" value="CMD DOMAIN-CONTAINING PROTEIN"/>
    <property type="match status" value="1"/>
</dbReference>
<dbReference type="Proteomes" id="UP001164020">
    <property type="component" value="Chromosome"/>
</dbReference>
<dbReference type="InterPro" id="IPR029032">
    <property type="entry name" value="AhpD-like"/>
</dbReference>
<keyword evidence="3" id="KW-1185">Reference proteome</keyword>